<evidence type="ECO:0000256" key="1">
    <source>
        <dbReference type="SAM" id="MobiDB-lite"/>
    </source>
</evidence>
<evidence type="ECO:0000313" key="3">
    <source>
        <dbReference type="Proteomes" id="UP000195880"/>
    </source>
</evidence>
<dbReference type="KEGG" id="salf:SMD44_04424"/>
<evidence type="ECO:0000313" key="2">
    <source>
        <dbReference type="EMBL" id="ARX84966.1"/>
    </source>
</evidence>
<feature type="region of interest" description="Disordered" evidence="1">
    <location>
        <begin position="1"/>
        <end position="22"/>
    </location>
</feature>
<dbReference type="EMBL" id="CP021748">
    <property type="protein sequence ID" value="ARX84966.1"/>
    <property type="molecule type" value="Genomic_DNA"/>
</dbReference>
<dbReference type="Proteomes" id="UP000195880">
    <property type="component" value="Chromosome"/>
</dbReference>
<dbReference type="AlphaFoldDB" id="A0A1Z1WEU4"/>
<gene>
    <name evidence="2" type="ORF">SMD44_04424</name>
</gene>
<accession>A0A1Z1WEU4</accession>
<protein>
    <submittedName>
        <fullName evidence="2">Uncharacterized protein</fullName>
    </submittedName>
</protein>
<reference evidence="2 3" key="1">
    <citation type="submission" date="2017-05" db="EMBL/GenBank/DDBJ databases">
        <title>Streptomyces alboflavus Genome sequencing and assembly.</title>
        <authorList>
            <person name="Wang Y."/>
            <person name="Du B."/>
            <person name="Ding Y."/>
            <person name="Liu H."/>
            <person name="Hou Q."/>
            <person name="Liu K."/>
            <person name="Wang C."/>
            <person name="Yao L."/>
        </authorList>
    </citation>
    <scope>NUCLEOTIDE SEQUENCE [LARGE SCALE GENOMIC DNA]</scope>
    <source>
        <strain evidence="2 3">MDJK44</strain>
    </source>
</reference>
<proteinExistence type="predicted"/>
<sequence>MSSTVRARTCPRAGPPASVTRSTAARAACAPSAWTVSASSLFEAKWKVREPTETSAAAAIWR</sequence>
<organism evidence="2 3">
    <name type="scientific">Streptomyces alboflavus</name>
    <dbReference type="NCBI Taxonomy" id="67267"/>
    <lineage>
        <taxon>Bacteria</taxon>
        <taxon>Bacillati</taxon>
        <taxon>Actinomycetota</taxon>
        <taxon>Actinomycetes</taxon>
        <taxon>Kitasatosporales</taxon>
        <taxon>Streptomycetaceae</taxon>
        <taxon>Streptomyces</taxon>
    </lineage>
</organism>
<keyword evidence="3" id="KW-1185">Reference proteome</keyword>
<name>A0A1Z1WEU4_9ACTN</name>